<accession>A0ACD5VMM4</accession>
<protein>
    <submittedName>
        <fullName evidence="1">Uncharacterized protein</fullName>
    </submittedName>
</protein>
<reference evidence="1" key="1">
    <citation type="submission" date="2021-05" db="EMBL/GenBank/DDBJ databases">
        <authorList>
            <person name="Scholz U."/>
            <person name="Mascher M."/>
            <person name="Fiebig A."/>
        </authorList>
    </citation>
    <scope>NUCLEOTIDE SEQUENCE [LARGE SCALE GENOMIC DNA]</scope>
</reference>
<evidence type="ECO:0000313" key="1">
    <source>
        <dbReference type="EnsemblPlants" id="AVESA.00010b.r2.3CG0472560.1.CDS.1"/>
    </source>
</evidence>
<name>A0ACD5VMM4_AVESA</name>
<sequence length="459" mass="50047">MHADATMLMLWVWSADPNKIPKVQYVTVVCSGAAPSVSSTAGRRGLVRHAIIHLDLHEDFTPDKDGRPPCRVTTNSFDTIPRVVYGERSIKDRARTPSRSLRDGHGRRDDDRVRRREDDDDRGHGRDAGHRSWAGRLFSRSCFRARASHDHGRDHDDQRCYDSRDGRRGGGRNDRDGRRHEVEPVAPGSRSRSPARTARRPGHASACGRSLLPSSRPNSSFVLEARRSVSPVDWLRRASPCFRPQVSPQVEGLEAFCAGRLDKMRMQLVAPSHPTAAAVSPPIILGPILRPVIARTPVHASTASTLVPVTTSTATTTPISPAQLVAMPDPSSSSLAGCTPRFVPIQQAILTAPDSTPPRPPAARHKTLARVTNFVGFPVQRSSPRLKKKCGSMSIAKLTEKVLCHRLGIASDGEPITEAAIAKFVAMFNGQLPDIVISALRALFGMDCDFASAVEEALV</sequence>
<organism evidence="1 2">
    <name type="scientific">Avena sativa</name>
    <name type="common">Oat</name>
    <dbReference type="NCBI Taxonomy" id="4498"/>
    <lineage>
        <taxon>Eukaryota</taxon>
        <taxon>Viridiplantae</taxon>
        <taxon>Streptophyta</taxon>
        <taxon>Embryophyta</taxon>
        <taxon>Tracheophyta</taxon>
        <taxon>Spermatophyta</taxon>
        <taxon>Magnoliopsida</taxon>
        <taxon>Liliopsida</taxon>
        <taxon>Poales</taxon>
        <taxon>Poaceae</taxon>
        <taxon>BOP clade</taxon>
        <taxon>Pooideae</taxon>
        <taxon>Poodae</taxon>
        <taxon>Poeae</taxon>
        <taxon>Poeae Chloroplast Group 1 (Aveneae type)</taxon>
        <taxon>Aveninae</taxon>
        <taxon>Avena</taxon>
    </lineage>
</organism>
<dbReference type="EnsemblPlants" id="AVESA.00010b.r2.3CG0472560.1">
    <property type="protein sequence ID" value="AVESA.00010b.r2.3CG0472560.1.CDS.1"/>
    <property type="gene ID" value="AVESA.00010b.r2.3CG0472560"/>
</dbReference>
<dbReference type="Proteomes" id="UP001732700">
    <property type="component" value="Chromosome 3C"/>
</dbReference>
<evidence type="ECO:0000313" key="2">
    <source>
        <dbReference type="Proteomes" id="UP001732700"/>
    </source>
</evidence>
<proteinExistence type="predicted"/>
<keyword evidence="2" id="KW-1185">Reference proteome</keyword>
<reference evidence="1" key="2">
    <citation type="submission" date="2025-09" db="UniProtKB">
        <authorList>
            <consortium name="EnsemblPlants"/>
        </authorList>
    </citation>
    <scope>IDENTIFICATION</scope>
</reference>